<evidence type="ECO:0000256" key="1">
    <source>
        <dbReference type="SAM" id="MobiDB-lite"/>
    </source>
</evidence>
<evidence type="ECO:0000313" key="3">
    <source>
        <dbReference type="Proteomes" id="UP001145742"/>
    </source>
</evidence>
<name>A0ABQ9DTB8_9PASS</name>
<proteinExistence type="predicted"/>
<organism evidence="2 3">
    <name type="scientific">Willisornis vidua</name>
    <name type="common">Xingu scale-backed antbird</name>
    <dbReference type="NCBI Taxonomy" id="1566151"/>
    <lineage>
        <taxon>Eukaryota</taxon>
        <taxon>Metazoa</taxon>
        <taxon>Chordata</taxon>
        <taxon>Craniata</taxon>
        <taxon>Vertebrata</taxon>
        <taxon>Euteleostomi</taxon>
        <taxon>Archelosauria</taxon>
        <taxon>Archosauria</taxon>
        <taxon>Dinosauria</taxon>
        <taxon>Saurischia</taxon>
        <taxon>Theropoda</taxon>
        <taxon>Coelurosauria</taxon>
        <taxon>Aves</taxon>
        <taxon>Neognathae</taxon>
        <taxon>Neoaves</taxon>
        <taxon>Telluraves</taxon>
        <taxon>Australaves</taxon>
        <taxon>Passeriformes</taxon>
        <taxon>Thamnophilidae</taxon>
        <taxon>Willisornis</taxon>
    </lineage>
</organism>
<dbReference type="EMBL" id="WHWB01031851">
    <property type="protein sequence ID" value="KAJ7427718.1"/>
    <property type="molecule type" value="Genomic_DNA"/>
</dbReference>
<dbReference type="Proteomes" id="UP001145742">
    <property type="component" value="Unassembled WGS sequence"/>
</dbReference>
<reference evidence="2" key="1">
    <citation type="submission" date="2019-10" db="EMBL/GenBank/DDBJ databases">
        <authorList>
            <person name="Soares A.E.R."/>
            <person name="Aleixo A."/>
            <person name="Schneider P."/>
            <person name="Miyaki C.Y."/>
            <person name="Schneider M.P."/>
            <person name="Mello C."/>
            <person name="Vasconcelos A.T.R."/>
        </authorList>
    </citation>
    <scope>NUCLEOTIDE SEQUENCE</scope>
    <source>
        <tissue evidence="2">Muscle</tissue>
    </source>
</reference>
<comment type="caution">
    <text evidence="2">The sequence shown here is derived from an EMBL/GenBank/DDBJ whole genome shotgun (WGS) entry which is preliminary data.</text>
</comment>
<keyword evidence="3" id="KW-1185">Reference proteome</keyword>
<accession>A0ABQ9DTB8</accession>
<feature type="compositionally biased region" description="Low complexity" evidence="1">
    <location>
        <begin position="34"/>
        <end position="45"/>
    </location>
</feature>
<feature type="compositionally biased region" description="Polar residues" evidence="1">
    <location>
        <begin position="51"/>
        <end position="74"/>
    </location>
</feature>
<feature type="region of interest" description="Disordered" evidence="1">
    <location>
        <begin position="9"/>
        <end position="90"/>
    </location>
</feature>
<protein>
    <submittedName>
        <fullName evidence="2">Uncharacterized protein</fullName>
    </submittedName>
</protein>
<sequence length="110" mass="12350">MTLQVAVRLEQRLGPQMQKPGEQPWQGEKKQLTKKQQQQSAAEEQPGAARKTTSPLPQCTHTHTPLLRSGQQKNGEVPKNKRDSLPPTQMIKKKMVAVNYFFLLTNGMGS</sequence>
<evidence type="ECO:0000313" key="2">
    <source>
        <dbReference type="EMBL" id="KAJ7427718.1"/>
    </source>
</evidence>
<gene>
    <name evidence="2" type="ORF">WISP_04485</name>
</gene>